<evidence type="ECO:0000256" key="6">
    <source>
        <dbReference type="ARBA" id="ARBA00023136"/>
    </source>
</evidence>
<evidence type="ECO:0000313" key="7">
    <source>
        <dbReference type="EMBL" id="CAH1102639.1"/>
    </source>
</evidence>
<protein>
    <submittedName>
        <fullName evidence="7">Uncharacterized protein</fullName>
    </submittedName>
</protein>
<dbReference type="EMBL" id="OV651825">
    <property type="protein sequence ID" value="CAH1102639.1"/>
    <property type="molecule type" value="Genomic_DNA"/>
</dbReference>
<keyword evidence="8" id="KW-1185">Reference proteome</keyword>
<dbReference type="GO" id="GO:0016020">
    <property type="term" value="C:membrane"/>
    <property type="evidence" value="ECO:0007669"/>
    <property type="project" value="UniProtKB-SubCell"/>
</dbReference>
<evidence type="ECO:0000313" key="8">
    <source>
        <dbReference type="Proteomes" id="UP001153636"/>
    </source>
</evidence>
<comment type="similarity">
    <text evidence="2">Belongs to the glycosyltransferase 31 family. Beta3-Gal-T subfamily.</text>
</comment>
<sequence length="367" mass="42833">MVHFYFRVLVFLIGIVIGLLVGKYCVNVEVNQTNFSTNPSYDKWSLENNIKRKNVIWDTLRYNKNVKTVIEADFLFKKATVTCLVLLRNYKNEKPIGNTWAKGCNEIKFIKVPKQQTISIKRKLGNSSWVLLCNALHDTENSDWIFIVNDYTFVIMENLRYYLAPLNPNDKYYLGHSVIFWTTQFNSKEGGILLSKGALSTFKNHVAKSNCSSFSYWNREDFYLGKTLATLGIVPNDTRDYGGFSRFHPFNLNALLFSMENHKYTNVFPFKCCSKDSISFQAIDGDKMYFYYYVLYTMQIFTHGKLGNVPNLQNQDEEVWKAFLNERNISNTKITSAEYYKEWEHLIDDPTSFAAKMEREIEKDGEL</sequence>
<evidence type="ECO:0000256" key="1">
    <source>
        <dbReference type="ARBA" id="ARBA00004606"/>
    </source>
</evidence>
<dbReference type="OrthoDB" id="414175at2759"/>
<accession>A0A9P0CP33</accession>
<keyword evidence="5" id="KW-1133">Transmembrane helix</keyword>
<gene>
    <name evidence="7" type="ORF">PSYICH_LOCUS3632</name>
</gene>
<dbReference type="AlphaFoldDB" id="A0A9P0CP33"/>
<keyword evidence="3" id="KW-0812">Transmembrane</keyword>
<dbReference type="PANTHER" id="PTHR23033">
    <property type="entry name" value="BETA1,3-GALACTOSYLTRANSFERASE"/>
    <property type="match status" value="1"/>
</dbReference>
<organism evidence="7 8">
    <name type="scientific">Psylliodes chrysocephalus</name>
    <dbReference type="NCBI Taxonomy" id="3402493"/>
    <lineage>
        <taxon>Eukaryota</taxon>
        <taxon>Metazoa</taxon>
        <taxon>Ecdysozoa</taxon>
        <taxon>Arthropoda</taxon>
        <taxon>Hexapoda</taxon>
        <taxon>Insecta</taxon>
        <taxon>Pterygota</taxon>
        <taxon>Neoptera</taxon>
        <taxon>Endopterygota</taxon>
        <taxon>Coleoptera</taxon>
        <taxon>Polyphaga</taxon>
        <taxon>Cucujiformia</taxon>
        <taxon>Chrysomeloidea</taxon>
        <taxon>Chrysomelidae</taxon>
        <taxon>Galerucinae</taxon>
        <taxon>Alticini</taxon>
        <taxon>Psylliodes</taxon>
    </lineage>
</organism>
<evidence type="ECO:0000256" key="4">
    <source>
        <dbReference type="ARBA" id="ARBA00022968"/>
    </source>
</evidence>
<evidence type="ECO:0000256" key="3">
    <source>
        <dbReference type="ARBA" id="ARBA00022692"/>
    </source>
</evidence>
<name>A0A9P0CP33_9CUCU</name>
<dbReference type="Proteomes" id="UP001153636">
    <property type="component" value="Chromosome 13"/>
</dbReference>
<comment type="subcellular location">
    <subcellularLocation>
        <location evidence="1">Membrane</location>
        <topology evidence="1">Single-pass type II membrane protein</topology>
    </subcellularLocation>
</comment>
<evidence type="ECO:0000256" key="5">
    <source>
        <dbReference type="ARBA" id="ARBA00022989"/>
    </source>
</evidence>
<proteinExistence type="inferred from homology"/>
<dbReference type="GO" id="GO:0016263">
    <property type="term" value="F:glycoprotein-N-acetylgalactosamine 3-beta-galactosyltransferase activity"/>
    <property type="evidence" value="ECO:0007669"/>
    <property type="project" value="TreeGrafter"/>
</dbReference>
<reference evidence="7" key="1">
    <citation type="submission" date="2022-01" db="EMBL/GenBank/DDBJ databases">
        <authorList>
            <person name="King R."/>
        </authorList>
    </citation>
    <scope>NUCLEOTIDE SEQUENCE</scope>
</reference>
<evidence type="ECO:0000256" key="2">
    <source>
        <dbReference type="ARBA" id="ARBA00006462"/>
    </source>
</evidence>
<keyword evidence="4" id="KW-0735">Signal-anchor</keyword>
<keyword evidence="6" id="KW-0472">Membrane</keyword>
<dbReference type="Gene3D" id="3.90.550.50">
    <property type="match status" value="1"/>
</dbReference>
<dbReference type="PANTHER" id="PTHR23033:SF14">
    <property type="entry name" value="GLYCOPROTEIN-N-ACETYLGALACTOSAMINE 3-BETA-GALACTOSYLTRANSFERASE 1-RELATED"/>
    <property type="match status" value="1"/>
</dbReference>
<dbReference type="InterPro" id="IPR026050">
    <property type="entry name" value="C1GALT1/C1GALT1_chp1"/>
</dbReference>